<dbReference type="EMBL" id="CAKOAT010596264">
    <property type="protein sequence ID" value="CAH8383645.1"/>
    <property type="molecule type" value="Genomic_DNA"/>
</dbReference>
<evidence type="ECO:0008006" key="5">
    <source>
        <dbReference type="Google" id="ProtNLM"/>
    </source>
</evidence>
<dbReference type="PROSITE" id="PS51375">
    <property type="entry name" value="PPR"/>
    <property type="match status" value="1"/>
</dbReference>
<evidence type="ECO:0000256" key="2">
    <source>
        <dbReference type="PROSITE-ProRule" id="PRU00708"/>
    </source>
</evidence>
<dbReference type="Gene3D" id="1.25.40.10">
    <property type="entry name" value="Tetratricopeptide repeat domain"/>
    <property type="match status" value="1"/>
</dbReference>
<reference evidence="3 4" key="1">
    <citation type="submission" date="2022-03" db="EMBL/GenBank/DDBJ databases">
        <authorList>
            <person name="Macdonald S."/>
            <person name="Ahmed S."/>
            <person name="Newling K."/>
        </authorList>
    </citation>
    <scope>NUCLEOTIDE SEQUENCE [LARGE SCALE GENOMIC DNA]</scope>
</reference>
<feature type="repeat" description="PPR" evidence="2">
    <location>
        <begin position="20"/>
        <end position="54"/>
    </location>
</feature>
<name>A0ABC8LK48_ERUVS</name>
<accession>A0ABC8LK48</accession>
<dbReference type="InterPro" id="IPR002885">
    <property type="entry name" value="PPR_rpt"/>
</dbReference>
<dbReference type="InterPro" id="IPR046960">
    <property type="entry name" value="PPR_At4g14850-like_plant"/>
</dbReference>
<protein>
    <recommendedName>
        <fullName evidence="5">Pentatricopeptide repeat-containing protein</fullName>
    </recommendedName>
</protein>
<dbReference type="NCBIfam" id="TIGR00756">
    <property type="entry name" value="PPR"/>
    <property type="match status" value="1"/>
</dbReference>
<dbReference type="PANTHER" id="PTHR47926:SF347">
    <property type="entry name" value="PENTATRICOPEPTIDE REPEAT-CONTAINING PROTEIN"/>
    <property type="match status" value="1"/>
</dbReference>
<keyword evidence="4" id="KW-1185">Reference proteome</keyword>
<dbReference type="Pfam" id="PF01535">
    <property type="entry name" value="PPR"/>
    <property type="match status" value="2"/>
</dbReference>
<dbReference type="PANTHER" id="PTHR47926">
    <property type="entry name" value="PENTATRICOPEPTIDE REPEAT-CONTAINING PROTEIN"/>
    <property type="match status" value="1"/>
</dbReference>
<dbReference type="AlphaFoldDB" id="A0ABC8LK48"/>
<comment type="caution">
    <text evidence="3">The sequence shown here is derived from an EMBL/GenBank/DDBJ whole genome shotgun (WGS) entry which is preliminary data.</text>
</comment>
<keyword evidence="1" id="KW-0677">Repeat</keyword>
<dbReference type="InterPro" id="IPR011990">
    <property type="entry name" value="TPR-like_helical_dom_sf"/>
</dbReference>
<evidence type="ECO:0000313" key="3">
    <source>
        <dbReference type="EMBL" id="CAH8383645.1"/>
    </source>
</evidence>
<dbReference type="Proteomes" id="UP001642260">
    <property type="component" value="Unassembled WGS sequence"/>
</dbReference>
<gene>
    <name evidence="3" type="ORF">ERUC_LOCUS36128</name>
</gene>
<evidence type="ECO:0000256" key="1">
    <source>
        <dbReference type="ARBA" id="ARBA00022737"/>
    </source>
</evidence>
<organism evidence="3 4">
    <name type="scientific">Eruca vesicaria subsp. sativa</name>
    <name type="common">Garden rocket</name>
    <name type="synonym">Eruca sativa</name>
    <dbReference type="NCBI Taxonomy" id="29727"/>
    <lineage>
        <taxon>Eukaryota</taxon>
        <taxon>Viridiplantae</taxon>
        <taxon>Streptophyta</taxon>
        <taxon>Embryophyta</taxon>
        <taxon>Tracheophyta</taxon>
        <taxon>Spermatophyta</taxon>
        <taxon>Magnoliopsida</taxon>
        <taxon>eudicotyledons</taxon>
        <taxon>Gunneridae</taxon>
        <taxon>Pentapetalae</taxon>
        <taxon>rosids</taxon>
        <taxon>malvids</taxon>
        <taxon>Brassicales</taxon>
        <taxon>Brassicaceae</taxon>
        <taxon>Brassiceae</taxon>
        <taxon>Eruca</taxon>
    </lineage>
</organism>
<sequence>MKCGKTEEAEALFRKMTRKDLVCWTTMVTGFAQAGKSLKAVEFYRGMQREGFGRDGVVMLGLLQASADLGDQKMGCSI</sequence>
<proteinExistence type="predicted"/>
<evidence type="ECO:0000313" key="4">
    <source>
        <dbReference type="Proteomes" id="UP001642260"/>
    </source>
</evidence>